<proteinExistence type="predicted"/>
<dbReference type="EMBL" id="JBAMMX010000028">
    <property type="protein sequence ID" value="KAK6911899.1"/>
    <property type="molecule type" value="Genomic_DNA"/>
</dbReference>
<keyword evidence="2" id="KW-0812">Transmembrane</keyword>
<keyword evidence="4" id="KW-1185">Reference proteome</keyword>
<dbReference type="PANTHER" id="PTHR34364:SF1">
    <property type="entry name" value="WAS_WASL-INTERACTING FAMILY PROTEIN"/>
    <property type="match status" value="1"/>
</dbReference>
<reference evidence="3 4" key="1">
    <citation type="submission" date="2023-12" db="EMBL/GenBank/DDBJ databases">
        <title>A high-quality genome assembly for Dillenia turbinata (Dilleniales).</title>
        <authorList>
            <person name="Chanderbali A."/>
        </authorList>
    </citation>
    <scope>NUCLEOTIDE SEQUENCE [LARGE SCALE GENOMIC DNA]</scope>
    <source>
        <strain evidence="3">LSX21</strain>
        <tissue evidence="3">Leaf</tissue>
    </source>
</reference>
<keyword evidence="2" id="KW-1133">Transmembrane helix</keyword>
<organism evidence="3 4">
    <name type="scientific">Dillenia turbinata</name>
    <dbReference type="NCBI Taxonomy" id="194707"/>
    <lineage>
        <taxon>Eukaryota</taxon>
        <taxon>Viridiplantae</taxon>
        <taxon>Streptophyta</taxon>
        <taxon>Embryophyta</taxon>
        <taxon>Tracheophyta</taxon>
        <taxon>Spermatophyta</taxon>
        <taxon>Magnoliopsida</taxon>
        <taxon>eudicotyledons</taxon>
        <taxon>Gunneridae</taxon>
        <taxon>Pentapetalae</taxon>
        <taxon>Dilleniales</taxon>
        <taxon>Dilleniaceae</taxon>
        <taxon>Dillenia</taxon>
    </lineage>
</organism>
<accession>A0AAN8UFM0</accession>
<evidence type="ECO:0000256" key="1">
    <source>
        <dbReference type="SAM" id="MobiDB-lite"/>
    </source>
</evidence>
<evidence type="ECO:0000313" key="3">
    <source>
        <dbReference type="EMBL" id="KAK6911899.1"/>
    </source>
</evidence>
<feature type="compositionally biased region" description="Low complexity" evidence="1">
    <location>
        <begin position="143"/>
        <end position="157"/>
    </location>
</feature>
<sequence length="350" mass="40526">MEIVRGRDKLSNTGLASHTGKLGTNETAFDYLLLKIYYGQVLKSCSKRGHIVRVKRKMQNSRIGSQRRDCIFLRSIISDTSKHEEVFVFRFVNLFLLFHLVQATILAMRLLVDEHLRQNHNLIWHMHLNKKETDTEGEVAADVPSTPVSTKTVTTTPVEEKPLPAAPIAEPVKPREPIPENQQRELFKWLLEEKRKVKPKDPEEKKRIDEEKAILKQFIRAKSIPSSMLFGFVKLFSMPYLVGDKSVRLYQNEFYCVFMNDMNICVIIGFPYPPICRFHGPLPKLVDLTLWNVQWDLMDRMSIQKTIAQHAHNFQNGVDTLKYTMPIMCESPPHANSQHEANLENETQNT</sequence>
<protein>
    <submittedName>
        <fullName evidence="3">Uncharacterized protein</fullName>
    </submittedName>
</protein>
<dbReference type="PANTHER" id="PTHR34364">
    <property type="entry name" value="WAS/WASL-INTERACTING FAMILY PROTEIN"/>
    <property type="match status" value="1"/>
</dbReference>
<dbReference type="Proteomes" id="UP001370490">
    <property type="component" value="Unassembled WGS sequence"/>
</dbReference>
<comment type="caution">
    <text evidence="3">The sequence shown here is derived from an EMBL/GenBank/DDBJ whole genome shotgun (WGS) entry which is preliminary data.</text>
</comment>
<keyword evidence="2" id="KW-0472">Membrane</keyword>
<gene>
    <name evidence="3" type="ORF">RJ641_023992</name>
</gene>
<evidence type="ECO:0000256" key="2">
    <source>
        <dbReference type="SAM" id="Phobius"/>
    </source>
</evidence>
<dbReference type="AlphaFoldDB" id="A0AAN8UFM0"/>
<evidence type="ECO:0000313" key="4">
    <source>
        <dbReference type="Proteomes" id="UP001370490"/>
    </source>
</evidence>
<feature type="region of interest" description="Disordered" evidence="1">
    <location>
        <begin position="138"/>
        <end position="157"/>
    </location>
</feature>
<name>A0AAN8UFM0_9MAGN</name>
<feature type="transmembrane region" description="Helical" evidence="2">
    <location>
        <begin position="91"/>
        <end position="112"/>
    </location>
</feature>